<dbReference type="PANTHER" id="PTHR37164:SF1">
    <property type="entry name" value="BACTERIOHEMERYTHRIN"/>
    <property type="match status" value="1"/>
</dbReference>
<keyword evidence="7" id="KW-1185">Reference proteome</keyword>
<keyword evidence="3" id="KW-0479">Metal-binding</keyword>
<accession>A0A1N7IV84</accession>
<dbReference type="OrthoDB" id="7305302at2"/>
<comment type="similarity">
    <text evidence="1">Belongs to the hemerythrin family.</text>
</comment>
<evidence type="ECO:0000256" key="4">
    <source>
        <dbReference type="ARBA" id="ARBA00023004"/>
    </source>
</evidence>
<dbReference type="InterPro" id="IPR035938">
    <property type="entry name" value="Hemerythrin-like_sf"/>
</dbReference>
<protein>
    <submittedName>
        <fullName evidence="6">Hemerythrin</fullName>
    </submittedName>
</protein>
<dbReference type="Proteomes" id="UP000185678">
    <property type="component" value="Unassembled WGS sequence"/>
</dbReference>
<proteinExistence type="inferred from homology"/>
<name>A0A1N7IV84_9PROT</name>
<dbReference type="InterPro" id="IPR050669">
    <property type="entry name" value="Hemerythrin"/>
</dbReference>
<evidence type="ECO:0000313" key="7">
    <source>
        <dbReference type="Proteomes" id="UP000185678"/>
    </source>
</evidence>
<evidence type="ECO:0000256" key="3">
    <source>
        <dbReference type="ARBA" id="ARBA00022723"/>
    </source>
</evidence>
<keyword evidence="2" id="KW-0813">Transport</keyword>
<dbReference type="PANTHER" id="PTHR37164">
    <property type="entry name" value="BACTERIOHEMERYTHRIN"/>
    <property type="match status" value="1"/>
</dbReference>
<dbReference type="Pfam" id="PF01814">
    <property type="entry name" value="Hemerythrin"/>
    <property type="match status" value="1"/>
</dbReference>
<dbReference type="InterPro" id="IPR012827">
    <property type="entry name" value="Hemerythrin_metal-bd"/>
</dbReference>
<dbReference type="NCBIfam" id="TIGR02481">
    <property type="entry name" value="hemeryth_dom"/>
    <property type="match status" value="1"/>
</dbReference>
<reference evidence="6 7" key="1">
    <citation type="submission" date="2017-01" db="EMBL/GenBank/DDBJ databases">
        <authorList>
            <person name="Mah S.A."/>
            <person name="Swanson W.J."/>
            <person name="Moy G.W."/>
            <person name="Vacquier V.D."/>
        </authorList>
    </citation>
    <scope>NUCLEOTIDE SEQUENCE [LARGE SCALE GENOMIC DNA]</scope>
    <source>
        <strain evidence="6 7">DSM 11589</strain>
    </source>
</reference>
<evidence type="ECO:0000256" key="1">
    <source>
        <dbReference type="ARBA" id="ARBA00010587"/>
    </source>
</evidence>
<sequence length="139" mass="16336">MALLEWTDKMSVGIDTIDADHKKLLSLVNELHSVVRKKESPDTVGRVLRDLMAYADYHFEAEEQLLRLIRYPDLDRHKEIHGKLKDQVAALEERYRDDPKKGSVRMFDFLSDWLMRHILGEDMKYKALLLEKLGKNAQK</sequence>
<dbReference type="GO" id="GO:0005344">
    <property type="term" value="F:oxygen carrier activity"/>
    <property type="evidence" value="ECO:0007669"/>
    <property type="project" value="UniProtKB-KW"/>
</dbReference>
<dbReference type="InterPro" id="IPR016131">
    <property type="entry name" value="Haemerythrin_Fe_BS"/>
</dbReference>
<organism evidence="6 7">
    <name type="scientific">Insolitispirillum peregrinum</name>
    <dbReference type="NCBI Taxonomy" id="80876"/>
    <lineage>
        <taxon>Bacteria</taxon>
        <taxon>Pseudomonadati</taxon>
        <taxon>Pseudomonadota</taxon>
        <taxon>Alphaproteobacteria</taxon>
        <taxon>Rhodospirillales</taxon>
        <taxon>Novispirillaceae</taxon>
        <taxon>Insolitispirillum</taxon>
    </lineage>
</organism>
<dbReference type="SUPFAM" id="SSF47188">
    <property type="entry name" value="Hemerythrin-like"/>
    <property type="match status" value="1"/>
</dbReference>
<evidence type="ECO:0000259" key="5">
    <source>
        <dbReference type="Pfam" id="PF01814"/>
    </source>
</evidence>
<evidence type="ECO:0000256" key="2">
    <source>
        <dbReference type="ARBA" id="ARBA00022621"/>
    </source>
</evidence>
<keyword evidence="2" id="KW-0561">Oxygen transport</keyword>
<dbReference type="NCBIfam" id="NF033749">
    <property type="entry name" value="bact_hemeryth"/>
    <property type="match status" value="1"/>
</dbReference>
<evidence type="ECO:0000313" key="6">
    <source>
        <dbReference type="EMBL" id="SIS41002.1"/>
    </source>
</evidence>
<dbReference type="GO" id="GO:0046872">
    <property type="term" value="F:metal ion binding"/>
    <property type="evidence" value="ECO:0007669"/>
    <property type="project" value="UniProtKB-KW"/>
</dbReference>
<gene>
    <name evidence="6" type="ORF">SAMN05421779_101650</name>
</gene>
<dbReference type="Gene3D" id="1.20.120.50">
    <property type="entry name" value="Hemerythrin-like"/>
    <property type="match status" value="1"/>
</dbReference>
<dbReference type="STRING" id="80876.SAMN05421779_101650"/>
<dbReference type="RefSeq" id="WP_076398719.1">
    <property type="nucleotide sequence ID" value="NZ_FTOA01000001.1"/>
</dbReference>
<dbReference type="AlphaFoldDB" id="A0A1N7IV84"/>
<feature type="domain" description="Hemerythrin-like" evidence="5">
    <location>
        <begin position="13"/>
        <end position="129"/>
    </location>
</feature>
<dbReference type="EMBL" id="FTOA01000001">
    <property type="protein sequence ID" value="SIS41002.1"/>
    <property type="molecule type" value="Genomic_DNA"/>
</dbReference>
<dbReference type="InterPro" id="IPR012312">
    <property type="entry name" value="Hemerythrin-like"/>
</dbReference>
<dbReference type="CDD" id="cd12107">
    <property type="entry name" value="Hemerythrin"/>
    <property type="match status" value="1"/>
</dbReference>
<dbReference type="PROSITE" id="PS00550">
    <property type="entry name" value="HEMERYTHRINS"/>
    <property type="match status" value="1"/>
</dbReference>
<keyword evidence="4" id="KW-0408">Iron</keyword>